<evidence type="ECO:0000256" key="2">
    <source>
        <dbReference type="SAM" id="Phobius"/>
    </source>
</evidence>
<keyword evidence="2" id="KW-1133">Transmembrane helix</keyword>
<name>A0A1F5FXW1_9BACT</name>
<feature type="transmembrane region" description="Helical" evidence="2">
    <location>
        <begin position="37"/>
        <end position="58"/>
    </location>
</feature>
<evidence type="ECO:0000313" key="4">
    <source>
        <dbReference type="Proteomes" id="UP000177921"/>
    </source>
</evidence>
<keyword evidence="2" id="KW-0472">Membrane</keyword>
<feature type="region of interest" description="Disordered" evidence="1">
    <location>
        <begin position="1"/>
        <end position="27"/>
    </location>
</feature>
<dbReference type="Proteomes" id="UP000177921">
    <property type="component" value="Unassembled WGS sequence"/>
</dbReference>
<evidence type="ECO:0000256" key="1">
    <source>
        <dbReference type="SAM" id="MobiDB-lite"/>
    </source>
</evidence>
<reference evidence="3 4" key="1">
    <citation type="journal article" date="2016" name="Nat. Commun.">
        <title>Thousands of microbial genomes shed light on interconnected biogeochemical processes in an aquifer system.</title>
        <authorList>
            <person name="Anantharaman K."/>
            <person name="Brown C.T."/>
            <person name="Hug L.A."/>
            <person name="Sharon I."/>
            <person name="Castelle C.J."/>
            <person name="Probst A.J."/>
            <person name="Thomas B.C."/>
            <person name="Singh A."/>
            <person name="Wilkins M.J."/>
            <person name="Karaoz U."/>
            <person name="Brodie E.L."/>
            <person name="Williams K.H."/>
            <person name="Hubbard S.S."/>
            <person name="Banfield J.F."/>
        </authorList>
    </citation>
    <scope>NUCLEOTIDE SEQUENCE [LARGE SCALE GENOMIC DNA]</scope>
</reference>
<protein>
    <submittedName>
        <fullName evidence="3">Uncharacterized protein</fullName>
    </submittedName>
</protein>
<gene>
    <name evidence="3" type="ORF">A2618_03200</name>
</gene>
<comment type="caution">
    <text evidence="3">The sequence shown here is derived from an EMBL/GenBank/DDBJ whole genome shotgun (WGS) entry which is preliminary data.</text>
</comment>
<proteinExistence type="predicted"/>
<feature type="compositionally biased region" description="Basic and acidic residues" evidence="1">
    <location>
        <begin position="1"/>
        <end position="11"/>
    </location>
</feature>
<keyword evidence="2" id="KW-0812">Transmembrane</keyword>
<dbReference type="AlphaFoldDB" id="A0A1F5FXW1"/>
<dbReference type="EMBL" id="MFAR01000036">
    <property type="protein sequence ID" value="OGD84457.1"/>
    <property type="molecule type" value="Genomic_DNA"/>
</dbReference>
<evidence type="ECO:0000313" key="3">
    <source>
        <dbReference type="EMBL" id="OGD84457.1"/>
    </source>
</evidence>
<organism evidence="3 4">
    <name type="scientific">Candidatus Collierbacteria bacterium RIFOXYD1_FULL_46_26</name>
    <dbReference type="NCBI Taxonomy" id="1817732"/>
    <lineage>
        <taxon>Bacteria</taxon>
        <taxon>Candidatus Collieribacteriota</taxon>
    </lineage>
</organism>
<sequence>MDELKPIKLDTETAPTTTTNNQLPTKELPMEPVKKNFLVPSLIIVGILAGLSTGYFFAQKKLVASGGSVGTQLTQNPTSAGSVKVGETFGTKDEATFRDTAEGVLQPGGIDGEGSHHIERGTNKSQWVYITSSVVDLDMFIGHRVEVWGETNQGKKAGWLMDVGKLKVLELNAAEINNIELAE</sequence>
<feature type="compositionally biased region" description="Low complexity" evidence="1">
    <location>
        <begin position="12"/>
        <end position="27"/>
    </location>
</feature>
<accession>A0A1F5FXW1</accession>